<keyword evidence="6" id="KW-0862">Zinc</keyword>
<evidence type="ECO:0000256" key="1">
    <source>
        <dbReference type="ARBA" id="ARBA00001936"/>
    </source>
</evidence>
<feature type="region of interest" description="Disordered" evidence="7">
    <location>
        <begin position="1212"/>
        <end position="1254"/>
    </location>
</feature>
<protein>
    <recommendedName>
        <fullName evidence="8">CCHC-type domain-containing protein</fullName>
    </recommendedName>
</protein>
<keyword evidence="3" id="KW-0808">Transferase</keyword>
<feature type="compositionally biased region" description="Basic and acidic residues" evidence="7">
    <location>
        <begin position="1243"/>
        <end position="1254"/>
    </location>
</feature>
<feature type="compositionally biased region" description="Basic and acidic residues" evidence="7">
    <location>
        <begin position="28"/>
        <end position="40"/>
    </location>
</feature>
<evidence type="ECO:0000256" key="7">
    <source>
        <dbReference type="SAM" id="MobiDB-lite"/>
    </source>
</evidence>
<dbReference type="SUPFAM" id="SSF81301">
    <property type="entry name" value="Nucleotidyltransferase"/>
    <property type="match status" value="2"/>
</dbReference>
<dbReference type="SMART" id="SM00343">
    <property type="entry name" value="ZnF_C2HC"/>
    <property type="match status" value="2"/>
</dbReference>
<dbReference type="Proteomes" id="UP001642540">
    <property type="component" value="Unassembled WGS sequence"/>
</dbReference>
<dbReference type="Pfam" id="PF19088">
    <property type="entry name" value="TUTase"/>
    <property type="match status" value="1"/>
</dbReference>
<accession>A0ABP1SB86</accession>
<proteinExistence type="predicted"/>
<dbReference type="PANTHER" id="PTHR12271">
    <property type="entry name" value="POLY A POLYMERASE CID PAP -RELATED"/>
    <property type="match status" value="1"/>
</dbReference>
<keyword evidence="6" id="KW-0863">Zinc-finger</keyword>
<sequence length="1829" mass="204987">MASGSNNEVSAKMIGAQLQSLLRIPPIKKVEESKTTERKQGGGTGKSNEESRKFASVEKSKEQGPRFGNSDETRKAVPNSEGNVARDRFGRPFQTIDRRGRGRDFQNGPRRSSSNINQRDAQPNPPTPNDNVGGVSTDPPTPHGNHVGGDIPQSTSRGRHPPLPPQPQPHVEKKNFIPPHRRAQGFDASVGPKPSKPTEPTAPASSMEERMPRVAPPVNSPYEKSPRFSSDEPAKPKVVEKVYVDPQLRQVSRNPHCPPDIRENIMSFQCNIEFACQLNEVVTSILYRHCVWYIHKRSNKFPRAKFYCKACNYHMDTTYATLLHIMQDRHTCLEKMQHIQFTCQLMPPPSAEHTSYLTDYLMKISKLHGMNHTEHMQRLDIVRRLSEGITGTDLDCEVMMFGSSLPGFGFRDSNVNININVGSEVSTMPLDNTGEPVSPKTTLTTANPSEFSEITGKLITIVKKLPYVPESKVREVYTPKCVSIHFEEEKTRAPCVIHFNNTSGVLAAQLFAEYDKIDPRVKPLVLCFRYWARVCDVDDQEKGFLPAHCFTIMVIMFLQRDKKILPILHDIPRHPSNKLFATAEEAAKHKATQENPVVNTQPIGELWWELLGYYACFNFKDLLISISRDTVCLPKGEKVWNRRMSIEDPIIPKSNLARSLSNNKICDYIIDKLKLSYLYFGIPREASGPLYDGIMGESGYMDKDVFQSPRVSSKPTTSQTLQRMVRQIQGIDVKGESNSDDEWNTGEDPKKYRLVKTFWKQKSYNYVSERDVKNMHTILFKKEYHYEFKPESFSDGSQPPIICKSCGGEGHLRRSCPEETVPPYLPVEYPSPLTIARLNDAINRNYEREVLDTLDVKLRQQIVDEVRTILLPVFPHVILQLFGSTFNGFGMHSSDVDICFTLDNVTYLYISDELEVRKIDVNGMLEKIVEALKGSGRMTDVLSIPSAKVPIVKFRHVAYKLDGDISLYNTLSIVNTNLLRLYNEIDNRVGRLGLFLKKLVKRCDVGDASKGSLSSYGYILMLIHFLQNHTVPVLPVLQELQAPGDPEKDLDPARKYLKDIKILPLLWEHYGKNRETVGQLWLAFLNYYVEKFDNERYVITISQLSPLSRISKCWYTEGIALEDPFDKTHNLGFGLTRRMSVHILRTLQKCRSFYHRSTDHLRRDISLLDYYLDPRHVRDGNPPIDRQCRSCLRIGHFARNCTYNKEEEVMRRQEEEMMRRPEEEDPFPPFRELPPKSLPENPRTPEKKTSKEDIGPLTSMMKKEERMNAFKFPVQQPPPVDANAWPVESHNLSSAGNGILQSQLPNGLATPFENLGKSVPFPLNGDTLGPVGHPHLLAQSLIPQTQSLMPQTQSTIPQTQSLIPQSHIITPKYHHEEVDEGKPAKVMFFGDIGSPNADGEQIQAMLQKNEGVTFTFDLASQRPLEHNNSDVMTTQEALANTMANTIVQPPPGFCPPGNVYMGNNPQSHNMQYMPDQGSRPIIPTPPTQPYNITPIGMSIQAPAVAYGHNPSGMAMSFQQMIPVGAMPYDGRSQVNGDSNDQRQPPVAAAAVAATAPPPGFAPLPTAATSNIIQPPEMIRSYPPPYAIQGAANMYTVAPVGMSYQPNSYSSAPSGAAETSEALIFYRPMENDIQTQAGTLNYYGNMMPQQQQPGNSYVASSQSLANMANVSGFQHVMPVNVGGVPNGQFENGEDVGELSGYHKTSSVTGEHLYNAEYGAMITANHPTASSYGLSLSQAHHGPVVSALQMQHSQHHPMQLQGGHFHHHAYHNVRPYMQVGAYPPGAPYSYPAMNVAQAQQMQQGHHDAMIPIGGESSGPGGLSSLEVKHMK</sequence>
<evidence type="ECO:0000256" key="6">
    <source>
        <dbReference type="PROSITE-ProRule" id="PRU00047"/>
    </source>
</evidence>
<evidence type="ECO:0000256" key="3">
    <source>
        <dbReference type="ARBA" id="ARBA00022679"/>
    </source>
</evidence>
<dbReference type="EMBL" id="CAXLJM020000208">
    <property type="protein sequence ID" value="CAL8149391.1"/>
    <property type="molecule type" value="Genomic_DNA"/>
</dbReference>
<name>A0ABP1SB86_9HEXA</name>
<dbReference type="Pfam" id="PF22600">
    <property type="entry name" value="MTPAP-like_central"/>
    <property type="match status" value="1"/>
</dbReference>
<dbReference type="InterPro" id="IPR054708">
    <property type="entry name" value="MTPAP-like_central"/>
</dbReference>
<feature type="compositionally biased region" description="Basic and acidic residues" evidence="7">
    <location>
        <begin position="224"/>
        <end position="234"/>
    </location>
</feature>
<feature type="region of interest" description="Disordered" evidence="7">
    <location>
        <begin position="16"/>
        <end position="234"/>
    </location>
</feature>
<dbReference type="Gene3D" id="3.30.460.10">
    <property type="entry name" value="Beta Polymerase, domain 2"/>
    <property type="match status" value="2"/>
</dbReference>
<dbReference type="Gene3D" id="1.10.1410.10">
    <property type="match status" value="2"/>
</dbReference>
<keyword evidence="10" id="KW-1185">Reference proteome</keyword>
<reference evidence="9 10" key="1">
    <citation type="submission" date="2024-08" db="EMBL/GenBank/DDBJ databases">
        <authorList>
            <person name="Cucini C."/>
            <person name="Frati F."/>
        </authorList>
    </citation>
    <scope>NUCLEOTIDE SEQUENCE [LARGE SCALE GENOMIC DNA]</scope>
</reference>
<feature type="compositionally biased region" description="Basic and acidic residues" evidence="7">
    <location>
        <begin position="84"/>
        <end position="104"/>
    </location>
</feature>
<keyword evidence="5" id="KW-0460">Magnesium</keyword>
<evidence type="ECO:0000313" key="9">
    <source>
        <dbReference type="EMBL" id="CAL8149391.1"/>
    </source>
</evidence>
<keyword evidence="4" id="KW-0479">Metal-binding</keyword>
<evidence type="ECO:0000256" key="2">
    <source>
        <dbReference type="ARBA" id="ARBA00001946"/>
    </source>
</evidence>
<dbReference type="PANTHER" id="PTHR12271:SF66">
    <property type="entry name" value="TERMINAL URIDYLYLTRANSFERASE TAILOR"/>
    <property type="match status" value="1"/>
</dbReference>
<feature type="compositionally biased region" description="Polar residues" evidence="7">
    <location>
        <begin position="109"/>
        <end position="121"/>
    </location>
</feature>
<feature type="compositionally biased region" description="Basic and acidic residues" evidence="7">
    <location>
        <begin position="1212"/>
        <end position="1222"/>
    </location>
</feature>
<comment type="cofactor">
    <cofactor evidence="2">
        <name>Mg(2+)</name>
        <dbReference type="ChEBI" id="CHEBI:18420"/>
    </cofactor>
</comment>
<dbReference type="CDD" id="cd05402">
    <property type="entry name" value="NT_PAP_TUTase"/>
    <property type="match status" value="1"/>
</dbReference>
<evidence type="ECO:0000313" key="10">
    <source>
        <dbReference type="Proteomes" id="UP001642540"/>
    </source>
</evidence>
<comment type="cofactor">
    <cofactor evidence="1">
        <name>Mn(2+)</name>
        <dbReference type="ChEBI" id="CHEBI:29035"/>
    </cofactor>
</comment>
<evidence type="ECO:0000256" key="5">
    <source>
        <dbReference type="ARBA" id="ARBA00022842"/>
    </source>
</evidence>
<evidence type="ECO:0000256" key="4">
    <source>
        <dbReference type="ARBA" id="ARBA00022723"/>
    </source>
</evidence>
<dbReference type="PROSITE" id="PS50158">
    <property type="entry name" value="ZF_CCHC"/>
    <property type="match status" value="1"/>
</dbReference>
<feature type="compositionally biased region" description="Basic and acidic residues" evidence="7">
    <location>
        <begin position="47"/>
        <end position="75"/>
    </location>
</feature>
<evidence type="ECO:0000259" key="8">
    <source>
        <dbReference type="PROSITE" id="PS50158"/>
    </source>
</evidence>
<feature type="domain" description="CCHC-type" evidence="8">
    <location>
        <begin position="803"/>
        <end position="818"/>
    </location>
</feature>
<dbReference type="SUPFAM" id="SSF81631">
    <property type="entry name" value="PAP/OAS1 substrate-binding domain"/>
    <property type="match status" value="2"/>
</dbReference>
<dbReference type="InterPro" id="IPR001878">
    <property type="entry name" value="Znf_CCHC"/>
</dbReference>
<dbReference type="InterPro" id="IPR045100">
    <property type="entry name" value="TUT4/7_NTP_transf"/>
</dbReference>
<dbReference type="Pfam" id="PF03828">
    <property type="entry name" value="PAP_assoc"/>
    <property type="match status" value="2"/>
</dbReference>
<gene>
    <name evidence="9" type="ORF">ODALV1_LOCUS31719</name>
</gene>
<dbReference type="InterPro" id="IPR043519">
    <property type="entry name" value="NT_sf"/>
</dbReference>
<dbReference type="InterPro" id="IPR002058">
    <property type="entry name" value="PAP_assoc"/>
</dbReference>
<comment type="caution">
    <text evidence="9">The sequence shown here is derived from an EMBL/GenBank/DDBJ whole genome shotgun (WGS) entry which is preliminary data.</text>
</comment>
<organism evidence="9 10">
    <name type="scientific">Orchesella dallaii</name>
    <dbReference type="NCBI Taxonomy" id="48710"/>
    <lineage>
        <taxon>Eukaryota</taxon>
        <taxon>Metazoa</taxon>
        <taxon>Ecdysozoa</taxon>
        <taxon>Arthropoda</taxon>
        <taxon>Hexapoda</taxon>
        <taxon>Collembola</taxon>
        <taxon>Entomobryomorpha</taxon>
        <taxon>Entomobryoidea</taxon>
        <taxon>Orchesellidae</taxon>
        <taxon>Orchesellinae</taxon>
        <taxon>Orchesella</taxon>
    </lineage>
</organism>